<dbReference type="InterPro" id="IPR002933">
    <property type="entry name" value="Peptidase_M20"/>
</dbReference>
<name>A0A2G6KAZ7_9BACT</name>
<dbReference type="AlphaFoldDB" id="A0A2G6KAZ7"/>
<evidence type="ECO:0000313" key="7">
    <source>
        <dbReference type="Proteomes" id="UP000230821"/>
    </source>
</evidence>
<dbReference type="PANTHER" id="PTHR43808:SF31">
    <property type="entry name" value="N-ACETYL-L-CITRULLINE DEACETYLASE"/>
    <property type="match status" value="1"/>
</dbReference>
<keyword evidence="4" id="KW-0862">Zinc</keyword>
<protein>
    <submittedName>
        <fullName evidence="6">YgeY family selenium metabolism-linked hydrolase</fullName>
    </submittedName>
</protein>
<evidence type="ECO:0000256" key="2">
    <source>
        <dbReference type="ARBA" id="ARBA00022723"/>
    </source>
</evidence>
<dbReference type="InterPro" id="IPR001261">
    <property type="entry name" value="ArgE/DapE_CS"/>
</dbReference>
<evidence type="ECO:0000313" key="6">
    <source>
        <dbReference type="EMBL" id="PIE32868.1"/>
    </source>
</evidence>
<dbReference type="Gene3D" id="3.30.70.360">
    <property type="match status" value="1"/>
</dbReference>
<dbReference type="EMBL" id="PDSK01000106">
    <property type="protein sequence ID" value="PIE32868.1"/>
    <property type="molecule type" value="Genomic_DNA"/>
</dbReference>
<evidence type="ECO:0000256" key="3">
    <source>
        <dbReference type="ARBA" id="ARBA00022801"/>
    </source>
</evidence>
<dbReference type="SUPFAM" id="SSF53187">
    <property type="entry name" value="Zn-dependent exopeptidases"/>
    <property type="match status" value="1"/>
</dbReference>
<dbReference type="Proteomes" id="UP000230821">
    <property type="component" value="Unassembled WGS sequence"/>
</dbReference>
<gene>
    <name evidence="6" type="ORF">CSA56_13810</name>
</gene>
<accession>A0A2G6KAZ7</accession>
<keyword evidence="3 6" id="KW-0378">Hydrolase</keyword>
<dbReference type="PANTHER" id="PTHR43808">
    <property type="entry name" value="ACETYLORNITHINE DEACETYLASE"/>
    <property type="match status" value="1"/>
</dbReference>
<keyword evidence="2" id="KW-0479">Metal-binding</keyword>
<evidence type="ECO:0000259" key="5">
    <source>
        <dbReference type="Pfam" id="PF07687"/>
    </source>
</evidence>
<dbReference type="GO" id="GO:0046872">
    <property type="term" value="F:metal ion binding"/>
    <property type="evidence" value="ECO:0007669"/>
    <property type="project" value="UniProtKB-KW"/>
</dbReference>
<dbReference type="InterPro" id="IPR011650">
    <property type="entry name" value="Peptidase_M20_dimer"/>
</dbReference>
<feature type="domain" description="Peptidase M20 dimerisation" evidence="5">
    <location>
        <begin position="180"/>
        <end position="286"/>
    </location>
</feature>
<dbReference type="PROSITE" id="PS00758">
    <property type="entry name" value="ARGE_DAPE_CPG2_1"/>
    <property type="match status" value="1"/>
</dbReference>
<dbReference type="SUPFAM" id="SSF55031">
    <property type="entry name" value="Bacterial exopeptidase dimerisation domain"/>
    <property type="match status" value="1"/>
</dbReference>
<reference evidence="6 7" key="1">
    <citation type="submission" date="2017-10" db="EMBL/GenBank/DDBJ databases">
        <title>Novel microbial diversity and functional potential in the marine mammal oral microbiome.</title>
        <authorList>
            <person name="Dudek N.K."/>
            <person name="Sun C.L."/>
            <person name="Burstein D."/>
            <person name="Kantor R.S."/>
            <person name="Aliaga Goltsman D.S."/>
            <person name="Bik E.M."/>
            <person name="Thomas B.C."/>
            <person name="Banfield J.F."/>
            <person name="Relman D.A."/>
        </authorList>
    </citation>
    <scope>NUCLEOTIDE SEQUENCE [LARGE SCALE GENOMIC DNA]</scope>
    <source>
        <strain evidence="6">DOLJORAL78_47_16</strain>
    </source>
</reference>
<dbReference type="Pfam" id="PF01546">
    <property type="entry name" value="Peptidase_M20"/>
    <property type="match status" value="1"/>
</dbReference>
<sequence length="402" mass="44731">MQYKQQILELAQSYEKDMVKFLRDLIAIPSESCQEGGVIQRIKEEMLAVGFDEVTIDPMGNILGRIGSGKTILAIDAHVDTVGVGNPEQWQHDPYKGKLENGVIYGRGAADQEGALPGMVYGAKIIKDLGLEDDYTLYVVGTVQEEDCDGLCWQYIINEDKICPECVVITDSTDCQVRRGHRGRMEIGVTTTGVSCHASAPERGENAIYKMTKIIQEIEQLNARIRDHEFLGKGTIAVTYVDCQTPSFNAVPDRCYIHLDRRLTVGDTKESAVEEVKDAVRRAGVEAEVTVPKYDTPSYTGLTYETEKYFPTWIVEENHPLIQASVNTYEELFDETVEKVGSWVFSTNAVSVAGMYDIPCVGFGPGKEKHAHSVDDQVKVEQLVKSAAFYAAFPGVYMQNKR</sequence>
<comment type="caution">
    <text evidence="6">The sequence shown here is derived from an EMBL/GenBank/DDBJ whole genome shotgun (WGS) entry which is preliminary data.</text>
</comment>
<dbReference type="GO" id="GO:0008777">
    <property type="term" value="F:acetylornithine deacetylase activity"/>
    <property type="evidence" value="ECO:0007669"/>
    <property type="project" value="TreeGrafter"/>
</dbReference>
<evidence type="ECO:0000256" key="1">
    <source>
        <dbReference type="ARBA" id="ARBA00001947"/>
    </source>
</evidence>
<dbReference type="NCBIfam" id="NF009555">
    <property type="entry name" value="PRK13004.1"/>
    <property type="match status" value="1"/>
</dbReference>
<dbReference type="InterPro" id="IPR036264">
    <property type="entry name" value="Bact_exopeptidase_dim_dom"/>
</dbReference>
<dbReference type="Gene3D" id="3.40.630.10">
    <property type="entry name" value="Zn peptidases"/>
    <property type="match status" value="2"/>
</dbReference>
<organism evidence="6 7">
    <name type="scientific">candidate division KSB3 bacterium</name>
    <dbReference type="NCBI Taxonomy" id="2044937"/>
    <lineage>
        <taxon>Bacteria</taxon>
        <taxon>candidate division KSB3</taxon>
    </lineage>
</organism>
<dbReference type="Pfam" id="PF07687">
    <property type="entry name" value="M20_dimer"/>
    <property type="match status" value="1"/>
</dbReference>
<proteinExistence type="predicted"/>
<dbReference type="NCBIfam" id="TIGR03526">
    <property type="entry name" value="selenium_YgeY"/>
    <property type="match status" value="1"/>
</dbReference>
<dbReference type="InterPro" id="IPR050072">
    <property type="entry name" value="Peptidase_M20A"/>
</dbReference>
<dbReference type="GO" id="GO:0006526">
    <property type="term" value="P:L-arginine biosynthetic process"/>
    <property type="evidence" value="ECO:0007669"/>
    <property type="project" value="TreeGrafter"/>
</dbReference>
<dbReference type="InterPro" id="IPR017706">
    <property type="entry name" value="Peptidase_M20/DapE_YgeY"/>
</dbReference>
<comment type="cofactor">
    <cofactor evidence="1">
        <name>Zn(2+)</name>
        <dbReference type="ChEBI" id="CHEBI:29105"/>
    </cofactor>
</comment>
<evidence type="ECO:0000256" key="4">
    <source>
        <dbReference type="ARBA" id="ARBA00022833"/>
    </source>
</evidence>